<keyword evidence="2" id="KW-0418">Kinase</keyword>
<evidence type="ECO:0000313" key="2">
    <source>
        <dbReference type="EMBL" id="ARD20899.1"/>
    </source>
</evidence>
<dbReference type="EMBL" id="CP020472">
    <property type="protein sequence ID" value="ARD20899.1"/>
    <property type="molecule type" value="Genomic_DNA"/>
</dbReference>
<feature type="domain" description="CHK kinase-like" evidence="1">
    <location>
        <begin position="127"/>
        <end position="314"/>
    </location>
</feature>
<evidence type="ECO:0000313" key="3">
    <source>
        <dbReference type="Proteomes" id="UP000191820"/>
    </source>
</evidence>
<dbReference type="Pfam" id="PF02958">
    <property type="entry name" value="EcKL"/>
    <property type="match status" value="1"/>
</dbReference>
<keyword evidence="2" id="KW-0808">Transferase</keyword>
<name>A0ABN4YFC2_9GAMM</name>
<dbReference type="GO" id="GO:0016301">
    <property type="term" value="F:kinase activity"/>
    <property type="evidence" value="ECO:0007669"/>
    <property type="project" value="UniProtKB-KW"/>
</dbReference>
<dbReference type="PANTHER" id="PTHR11012:SF30">
    <property type="entry name" value="PROTEIN KINASE-LIKE DOMAIN-CONTAINING"/>
    <property type="match status" value="1"/>
</dbReference>
<dbReference type="InterPro" id="IPR015897">
    <property type="entry name" value="CHK_kinase-like"/>
</dbReference>
<dbReference type="InterPro" id="IPR004119">
    <property type="entry name" value="EcKL"/>
</dbReference>
<dbReference type="PANTHER" id="PTHR11012">
    <property type="entry name" value="PROTEIN KINASE-LIKE DOMAIN-CONTAINING"/>
    <property type="match status" value="1"/>
</dbReference>
<evidence type="ECO:0000259" key="1">
    <source>
        <dbReference type="SMART" id="SM00587"/>
    </source>
</evidence>
<reference evidence="2 3" key="1">
    <citation type="submission" date="2017-03" db="EMBL/GenBank/DDBJ databases">
        <title>Genome sequencing of Shewanella japonica KCTC 22435.</title>
        <authorList>
            <person name="Kim K.M."/>
        </authorList>
    </citation>
    <scope>NUCLEOTIDE SEQUENCE [LARGE SCALE GENOMIC DNA]</scope>
    <source>
        <strain evidence="2 3">KCTC 22435</strain>
    </source>
</reference>
<dbReference type="Proteomes" id="UP000191820">
    <property type="component" value="Chromosome"/>
</dbReference>
<protein>
    <submittedName>
        <fullName evidence="2">Choline kinase</fullName>
    </submittedName>
</protein>
<keyword evidence="3" id="KW-1185">Reference proteome</keyword>
<dbReference type="Gene3D" id="3.90.1200.10">
    <property type="match status" value="1"/>
</dbReference>
<organism evidence="2 3">
    <name type="scientific">Shewanella japonica</name>
    <dbReference type="NCBI Taxonomy" id="93973"/>
    <lineage>
        <taxon>Bacteria</taxon>
        <taxon>Pseudomonadati</taxon>
        <taxon>Pseudomonadota</taxon>
        <taxon>Gammaproteobacteria</taxon>
        <taxon>Alteromonadales</taxon>
        <taxon>Shewanellaceae</taxon>
        <taxon>Shewanella</taxon>
    </lineage>
</organism>
<dbReference type="SMART" id="SM00587">
    <property type="entry name" value="CHK"/>
    <property type="match status" value="1"/>
</dbReference>
<dbReference type="InterPro" id="IPR011009">
    <property type="entry name" value="Kinase-like_dom_sf"/>
</dbReference>
<gene>
    <name evidence="2" type="ORF">SJ2017_0561</name>
</gene>
<dbReference type="RefSeq" id="WP_080914812.1">
    <property type="nucleotide sequence ID" value="NZ_CP020472.1"/>
</dbReference>
<dbReference type="SUPFAM" id="SSF56112">
    <property type="entry name" value="Protein kinase-like (PK-like)"/>
    <property type="match status" value="1"/>
</dbReference>
<proteinExistence type="predicted"/>
<accession>A0ABN4YFC2</accession>
<sequence length="369" mass="42288">MNTDAFEVNPQLLDQIKRQTRATDITQVELIQSLWSGYGELFRAHLSGSTYHSVIVKHIKLPVMDPQDSTAAQSHPKGWNTALSHQRKIKSYQVEFNWYQDYANQCSQDNRVPKCLYLEQDGDDCLLILEDLATVGFDKVLTRADDIAIKACLKWLGQFHGQFLYKNLDASESPHYSDNKHKLVTDKVLTDKVSKQLHAKLWQQGTYWHLDTRPDELAALKDSSLKSAAQQIDTVLRNTPFQTLVHGDAKLANFCFTENHQQAAAVDFQYVGQGCGMKDVALLLSSVITFSEDESQITQWLDYYFNELVISTKHHHPHICTDKLVQTWRPLYSIAWADFQRFVKGWSPNHFKINPYTEALTAKALARLK</sequence>